<reference evidence="8 9" key="1">
    <citation type="submission" date="2019-07" db="EMBL/GenBank/DDBJ databases">
        <title>Full genome sequence of Sphingomonas sp. 4R-6-7(HKS19).</title>
        <authorList>
            <person name="Im W.-T."/>
        </authorList>
    </citation>
    <scope>NUCLEOTIDE SEQUENCE [LARGE SCALE GENOMIC DNA]</scope>
    <source>
        <strain evidence="8 9">HKS19</strain>
    </source>
</reference>
<dbReference type="RefSeq" id="WP_146570072.1">
    <property type="nucleotide sequence ID" value="NZ_CP042306.1"/>
</dbReference>
<organism evidence="8 9">
    <name type="scientific">Sphingomonas panacisoli</name>
    <dbReference type="NCBI Taxonomy" id="1813879"/>
    <lineage>
        <taxon>Bacteria</taxon>
        <taxon>Pseudomonadati</taxon>
        <taxon>Pseudomonadota</taxon>
        <taxon>Alphaproteobacteria</taxon>
        <taxon>Sphingomonadales</taxon>
        <taxon>Sphingomonadaceae</taxon>
        <taxon>Sphingomonas</taxon>
    </lineage>
</organism>
<dbReference type="InterPro" id="IPR036908">
    <property type="entry name" value="RlpA-like_sf"/>
</dbReference>
<dbReference type="GO" id="GO:0009254">
    <property type="term" value="P:peptidoglycan turnover"/>
    <property type="evidence" value="ECO:0007669"/>
    <property type="project" value="InterPro"/>
</dbReference>
<dbReference type="PANTHER" id="PTHR30124">
    <property type="entry name" value="MEMBRANE-BOUND LYTIC MUREIN TRANSGLYCOSYLASE A"/>
    <property type="match status" value="1"/>
</dbReference>
<dbReference type="PIRSF" id="PIRSF019422">
    <property type="entry name" value="MltA"/>
    <property type="match status" value="1"/>
</dbReference>
<dbReference type="InterPro" id="IPR010611">
    <property type="entry name" value="3D_dom"/>
</dbReference>
<dbReference type="GO" id="GO:0071555">
    <property type="term" value="P:cell wall organization"/>
    <property type="evidence" value="ECO:0007669"/>
    <property type="project" value="UniProtKB-KW"/>
</dbReference>
<dbReference type="Proteomes" id="UP000315673">
    <property type="component" value="Chromosome"/>
</dbReference>
<name>A0A5B8LFG6_9SPHN</name>
<keyword evidence="6" id="KW-0732">Signal</keyword>
<evidence type="ECO:0000256" key="3">
    <source>
        <dbReference type="ARBA" id="ARBA00023239"/>
    </source>
</evidence>
<dbReference type="GO" id="GO:0009253">
    <property type="term" value="P:peptidoglycan catabolic process"/>
    <property type="evidence" value="ECO:0007669"/>
    <property type="project" value="TreeGrafter"/>
</dbReference>
<dbReference type="GO" id="GO:0004553">
    <property type="term" value="F:hydrolase activity, hydrolyzing O-glycosyl compounds"/>
    <property type="evidence" value="ECO:0007669"/>
    <property type="project" value="InterPro"/>
</dbReference>
<evidence type="ECO:0000256" key="2">
    <source>
        <dbReference type="ARBA" id="ARBA00012587"/>
    </source>
</evidence>
<evidence type="ECO:0000256" key="6">
    <source>
        <dbReference type="SAM" id="SignalP"/>
    </source>
</evidence>
<dbReference type="InterPro" id="IPR026044">
    <property type="entry name" value="MltA"/>
</dbReference>
<evidence type="ECO:0000256" key="4">
    <source>
        <dbReference type="ARBA" id="ARBA00023316"/>
    </source>
</evidence>
<dbReference type="PROSITE" id="PS51257">
    <property type="entry name" value="PROKAR_LIPOPROTEIN"/>
    <property type="match status" value="1"/>
</dbReference>
<keyword evidence="3" id="KW-0456">Lyase</keyword>
<evidence type="ECO:0000259" key="7">
    <source>
        <dbReference type="SMART" id="SM00925"/>
    </source>
</evidence>
<dbReference type="Gene3D" id="2.40.40.10">
    <property type="entry name" value="RlpA-like domain"/>
    <property type="match status" value="1"/>
</dbReference>
<proteinExistence type="predicted"/>
<dbReference type="AlphaFoldDB" id="A0A5B8LFG6"/>
<dbReference type="Pfam" id="PF03562">
    <property type="entry name" value="MltA"/>
    <property type="match status" value="1"/>
</dbReference>
<dbReference type="EC" id="4.2.2.n1" evidence="2"/>
<dbReference type="SUPFAM" id="SSF50685">
    <property type="entry name" value="Barwin-like endoglucanases"/>
    <property type="match status" value="1"/>
</dbReference>
<dbReference type="CDD" id="cd14668">
    <property type="entry name" value="mlta_B"/>
    <property type="match status" value="1"/>
</dbReference>
<dbReference type="SMART" id="SM00925">
    <property type="entry name" value="MltA"/>
    <property type="match status" value="1"/>
</dbReference>
<dbReference type="KEGG" id="spai:FPZ24_05425"/>
<dbReference type="CDD" id="cd14485">
    <property type="entry name" value="mltA_like_LT_A"/>
    <property type="match status" value="1"/>
</dbReference>
<dbReference type="InterPro" id="IPR005300">
    <property type="entry name" value="MltA_B"/>
</dbReference>
<feature type="domain" description="Lytic transglycosylase MltA" evidence="7">
    <location>
        <begin position="151"/>
        <end position="305"/>
    </location>
</feature>
<evidence type="ECO:0000313" key="9">
    <source>
        <dbReference type="Proteomes" id="UP000315673"/>
    </source>
</evidence>
<dbReference type="GO" id="GO:0008933">
    <property type="term" value="F:peptidoglycan lytic transglycosylase activity"/>
    <property type="evidence" value="ECO:0007669"/>
    <property type="project" value="TreeGrafter"/>
</dbReference>
<feature type="signal peptide" evidence="6">
    <location>
        <begin position="1"/>
        <end position="23"/>
    </location>
</feature>
<sequence>MNLSKLVAVIALTVLLAACSGRIVPPSSSTGSIPAPVRKPVASTPLPPITNNNAVAAGANAAGAGLIAGPAVSSLTIDRARASKALTAFRLSCRELMRRTDVSGLTRGVDWQPACSAAQTANDAQTFFATNFETIQVGDGKAFATGYYIPEILGSRLRRSGYEVPIYGRPTDLIDVDLGKFSDTLKGKSIRGRVEGKNFVPYYDRTQIESGAMTNAPIIGYAADPVALFFLQVQGSGDVRQPDGSTFRIGYDSQNGRDYTGIGKLMKDRGLIQRGSMQDIVAWLRANPDQGRDIMRENKSYVFFRLLDGPPLGALGLPVTGGVTVAADAKFIPLGAPVFLSMDRVDANGLWIAQDTGGAIKGSNRVDTFWGSGREAEAIAGGMSARGSALLLVPVGTLARLQGGASGGTTPQR</sequence>
<feature type="chain" id="PRO_5022927989" description="peptidoglycan lytic exotransglycosylase" evidence="6">
    <location>
        <begin position="24"/>
        <end position="413"/>
    </location>
</feature>
<dbReference type="PANTHER" id="PTHR30124:SF0">
    <property type="entry name" value="MEMBRANE-BOUND LYTIC MUREIN TRANSGLYCOSYLASE A"/>
    <property type="match status" value="1"/>
</dbReference>
<keyword evidence="4" id="KW-0961">Cell wall biogenesis/degradation</keyword>
<evidence type="ECO:0000313" key="8">
    <source>
        <dbReference type="EMBL" id="QDZ06988.1"/>
    </source>
</evidence>
<dbReference type="EMBL" id="CP042306">
    <property type="protein sequence ID" value="QDZ06988.1"/>
    <property type="molecule type" value="Genomic_DNA"/>
</dbReference>
<dbReference type="GO" id="GO:0019867">
    <property type="term" value="C:outer membrane"/>
    <property type="evidence" value="ECO:0007669"/>
    <property type="project" value="InterPro"/>
</dbReference>
<evidence type="ECO:0000256" key="5">
    <source>
        <dbReference type="ARBA" id="ARBA00030918"/>
    </source>
</evidence>
<dbReference type="Pfam" id="PF06725">
    <property type="entry name" value="3D"/>
    <property type="match status" value="1"/>
</dbReference>
<accession>A0A5B8LFG6</accession>
<dbReference type="OrthoDB" id="9783686at2"/>
<dbReference type="Gene3D" id="2.40.240.50">
    <property type="entry name" value="Barwin-like endoglucanases"/>
    <property type="match status" value="1"/>
</dbReference>
<keyword evidence="9" id="KW-1185">Reference proteome</keyword>
<evidence type="ECO:0000256" key="1">
    <source>
        <dbReference type="ARBA" id="ARBA00001420"/>
    </source>
</evidence>
<comment type="catalytic activity">
    <reaction evidence="1">
        <text>Exolytic cleavage of the (1-&gt;4)-beta-glycosidic linkage between N-acetylmuramic acid (MurNAc) and N-acetylglucosamine (GlcNAc) residues in peptidoglycan, from either the reducing or the non-reducing ends of the peptidoglycan chains, with concomitant formation of a 1,6-anhydrobond in the MurNAc residue.</text>
        <dbReference type="EC" id="4.2.2.n1"/>
    </reaction>
</comment>
<gene>
    <name evidence="8" type="ORF">FPZ24_05425</name>
</gene>
<protein>
    <recommendedName>
        <fullName evidence="2">peptidoglycan lytic exotransglycosylase</fullName>
        <ecNumber evidence="2">4.2.2.n1</ecNumber>
    </recommendedName>
    <alternativeName>
        <fullName evidence="5">Murein hydrolase A</fullName>
    </alternativeName>
</protein>